<dbReference type="EMBL" id="FNQT01000006">
    <property type="protein sequence ID" value="SEA35768.1"/>
    <property type="molecule type" value="Genomic_DNA"/>
</dbReference>
<proteinExistence type="predicted"/>
<accession>A0A1H4AJ26</accession>
<gene>
    <name evidence="1" type="ORF">SAMN04488065_2805</name>
</gene>
<dbReference type="RefSeq" id="WP_143025277.1">
    <property type="nucleotide sequence ID" value="NZ_FNQT01000006.1"/>
</dbReference>
<dbReference type="AlphaFoldDB" id="A0A1H4AJ26"/>
<dbReference type="STRING" id="555874.SAMN04488065_2805"/>
<keyword evidence="2" id="KW-1185">Reference proteome</keyword>
<organism evidence="1 2">
    <name type="scientific">Haloplanus vescus</name>
    <dbReference type="NCBI Taxonomy" id="555874"/>
    <lineage>
        <taxon>Archaea</taxon>
        <taxon>Methanobacteriati</taxon>
        <taxon>Methanobacteriota</taxon>
        <taxon>Stenosarchaea group</taxon>
        <taxon>Halobacteria</taxon>
        <taxon>Halobacteriales</taxon>
        <taxon>Haloferacaceae</taxon>
        <taxon>Haloplanus</taxon>
    </lineage>
</organism>
<dbReference type="Proteomes" id="UP000236755">
    <property type="component" value="Unassembled WGS sequence"/>
</dbReference>
<protein>
    <submittedName>
        <fullName evidence="1">Uncharacterized protein</fullName>
    </submittedName>
</protein>
<evidence type="ECO:0000313" key="1">
    <source>
        <dbReference type="EMBL" id="SEA35768.1"/>
    </source>
</evidence>
<dbReference type="OrthoDB" id="206441at2157"/>
<reference evidence="1 2" key="1">
    <citation type="submission" date="2016-10" db="EMBL/GenBank/DDBJ databases">
        <authorList>
            <person name="de Groot N.N."/>
        </authorList>
    </citation>
    <scope>NUCLEOTIDE SEQUENCE [LARGE SCALE GENOMIC DNA]</scope>
    <source>
        <strain evidence="1 2">CGMCC 1.8712</strain>
    </source>
</reference>
<name>A0A1H4AJ26_9EURY</name>
<evidence type="ECO:0000313" key="2">
    <source>
        <dbReference type="Proteomes" id="UP000236755"/>
    </source>
</evidence>
<sequence>MSKSTEFPETVSIYADNPNTRKKKFERVIQDAYGSGTYLSDYYEAENGIVSLELGNSFPKDVTDCRPGEQRVIKYIAVDDIAEINAERQGDEYILELLPREEVNRGLIDGKKRLRDDLDQAMAKASYKQIASIPAVENQLNPIKQILRWTRIYQPPFEEVRKAQGKDDEKTLRYVNTLEELGFIELRDDGHLYAQRPLDKYDLEEIEGENFTKEILGEVIEQGFKQLSRDLGLGILRNLPKFANGYYLDAVEKEDPGLHLDLDTIHENIIDWYGPSERRHEYVVRDKLDRLTSLGILEKEGEYYTSNTNTYNRMESYSPI</sequence>